<evidence type="ECO:0000256" key="1">
    <source>
        <dbReference type="SAM" id="SignalP"/>
    </source>
</evidence>
<dbReference type="Gene3D" id="3.40.50.880">
    <property type="match status" value="1"/>
</dbReference>
<feature type="signal peptide" evidence="1">
    <location>
        <begin position="1"/>
        <end position="17"/>
    </location>
</feature>
<dbReference type="InterPro" id="IPR029062">
    <property type="entry name" value="Class_I_gatase-like"/>
</dbReference>
<dbReference type="Proteomes" id="UP000245959">
    <property type="component" value="Unassembled WGS sequence"/>
</dbReference>
<evidence type="ECO:0000313" key="3">
    <source>
        <dbReference type="Proteomes" id="UP000245959"/>
    </source>
</evidence>
<dbReference type="EMBL" id="QEKH01000005">
    <property type="protein sequence ID" value="PVY44748.1"/>
    <property type="molecule type" value="Genomic_DNA"/>
</dbReference>
<keyword evidence="3" id="KW-1185">Reference proteome</keyword>
<dbReference type="AlphaFoldDB" id="A0A2U1B7Y9"/>
<sequence>MKHLPLLLIGCIALATAARADKISRWVPVSGDWEQTDGVVAELSDSADAGNRPLWIVAPGPETPGGESFSATVTTRDGVGDVFLAIRWRNRDNFYALRYGDPHRQLELFKVVDGRETVLAKTEGAGKASPQQAPLTLSLSVSGNELTASAGGTTLTAHAENFASGSVALGVRYRQAAFRDMELRKLPVPPPPAAAAVVREGWRTVFLNDEKEAPLLFQVKNNSGTEWKGIEFSFRFDDAFPPEIRTVAALKPGEQSTVTVNFPAASLRVGDYRAVYRLTDAAKQVLASGELDLSVAPVPRAGRFEMILWDGIDSYLELERLGFTASSAPFFFVSKYVQEAGYLESVAAAVRRADAGLKHGVRSLLKVDTRRYWDKKKFDAMMMKDARGGNQLSGDICHNHPEYRGHLEKSVEALGEAVRDAKSPAYLLFDSETENEERKLYQCFHPACLEQAKQAGFGQPPAHVNRTWGMVGVSLGAQAKQAKEGVLPASTPELDYIRWWWLHGSGYVDSRALAAERLKRYLPKARAFHDPILRNPAFLGRDRGMDFVSHWTYTNPSPLGLLENIDEMRAAVDGRKPVVPNIQLFWYTNEVVGKLENAADRAKAAKEADSFVEARDAVHFGRFVTISPDHVREAVWLAMSRPVDAIMLDGGSSISTTPGTYANTNPDTAEALAAVSDTLVKPYGPMLKAMNRGPGRVAVLQSAASSLYGRTGNYGNSNKLFADVYNSILFAQLQPDILFDESAGQLERYDVLIVPDTRFLTGSVRDAVVKFAAGKGKLVIVDQTFGLNVPGAIKMMFPVTEKLSAAEQQKSWIASGRKLKELLLAKGFRYQVSSPAEDVILSRRIGDGDQALFVINDARRAGTYVGQYGKVLDAGVPQTVAVEFAPELLAGGRAVYDVLTRRLLTPGKDGGIDGLFLGAGAGRLLYVAQSEITGIRVQAEPEVKRGEAARLRITLRSRKGAAGTQAVRLKVADSSGRPNALSGYYALKDGALELPLPIARNDEPGHWQVTVEDLIAGHTAETAFLVK</sequence>
<evidence type="ECO:0000313" key="2">
    <source>
        <dbReference type="EMBL" id="PVY44748.1"/>
    </source>
</evidence>
<comment type="caution">
    <text evidence="2">The sequence shown here is derived from an EMBL/GenBank/DDBJ whole genome shotgun (WGS) entry which is preliminary data.</text>
</comment>
<organism evidence="2 3">
    <name type="scientific">Victivallis vadensis</name>
    <dbReference type="NCBI Taxonomy" id="172901"/>
    <lineage>
        <taxon>Bacteria</taxon>
        <taxon>Pseudomonadati</taxon>
        <taxon>Lentisphaerota</taxon>
        <taxon>Lentisphaeria</taxon>
        <taxon>Victivallales</taxon>
        <taxon>Victivallaceae</taxon>
        <taxon>Victivallis</taxon>
    </lineage>
</organism>
<keyword evidence="1" id="KW-0732">Signal</keyword>
<accession>A0A2U1B7Y9</accession>
<gene>
    <name evidence="2" type="ORF">C8D82_10577</name>
</gene>
<feature type="chain" id="PRO_5015644237" description="Glycoside hydrolase family 42 N-terminal domain-containing protein" evidence="1">
    <location>
        <begin position="18"/>
        <end position="1027"/>
    </location>
</feature>
<dbReference type="Gene3D" id="3.20.20.80">
    <property type="entry name" value="Glycosidases"/>
    <property type="match status" value="1"/>
</dbReference>
<evidence type="ECO:0008006" key="4">
    <source>
        <dbReference type="Google" id="ProtNLM"/>
    </source>
</evidence>
<reference evidence="2 3" key="1">
    <citation type="submission" date="2018-04" db="EMBL/GenBank/DDBJ databases">
        <title>Genomic Encyclopedia of Type Strains, Phase IV (KMG-IV): sequencing the most valuable type-strain genomes for metagenomic binning, comparative biology and taxonomic classification.</title>
        <authorList>
            <person name="Goeker M."/>
        </authorList>
    </citation>
    <scope>NUCLEOTIDE SEQUENCE [LARGE SCALE GENOMIC DNA]</scope>
    <source>
        <strain evidence="2 3">DSM 14823</strain>
    </source>
</reference>
<dbReference type="OrthoDB" id="9802683at2"/>
<dbReference type="GeneID" id="78294396"/>
<dbReference type="Gene3D" id="2.60.120.560">
    <property type="entry name" value="Exo-inulinase, domain 1"/>
    <property type="match status" value="1"/>
</dbReference>
<dbReference type="RefSeq" id="WP_116883073.1">
    <property type="nucleotide sequence ID" value="NZ_CABMMC010000083.1"/>
</dbReference>
<name>A0A2U1B7Y9_9BACT</name>
<proteinExistence type="predicted"/>
<protein>
    <recommendedName>
        <fullName evidence="4">Glycoside hydrolase family 42 N-terminal domain-containing protein</fullName>
    </recommendedName>
</protein>